<reference evidence="3" key="2">
    <citation type="journal article" date="2008" name="Genome Biol.">
        <title>Improved genome assembly and evidence-based global gene model set for the chordate Ciona intestinalis: new insight into intron and operon populations.</title>
        <authorList>
            <person name="Satou Y."/>
            <person name="Mineta K."/>
            <person name="Ogasawara M."/>
            <person name="Sasakura Y."/>
            <person name="Shoguchi E."/>
            <person name="Ueno K."/>
            <person name="Yamada L."/>
            <person name="Matsumoto J."/>
            <person name="Wasserscheid J."/>
            <person name="Dewar K."/>
            <person name="Wiley G.B."/>
            <person name="Macmil S.L."/>
            <person name="Roe B.A."/>
            <person name="Zeller R.W."/>
            <person name="Hastings K.E."/>
            <person name="Lemaire P."/>
            <person name="Lindquist E."/>
            <person name="Endo T."/>
            <person name="Hotta K."/>
            <person name="Inaba K."/>
        </authorList>
    </citation>
    <scope>NUCLEOTIDE SEQUENCE [LARGE SCALE GENOMIC DNA]</scope>
    <source>
        <strain evidence="3">wild type</strain>
    </source>
</reference>
<keyword evidence="4" id="KW-1185">Reference proteome</keyword>
<dbReference type="GO" id="GO:0016020">
    <property type="term" value="C:membrane"/>
    <property type="evidence" value="ECO:0007669"/>
    <property type="project" value="InterPro"/>
</dbReference>
<dbReference type="PANTHER" id="PTHR11929">
    <property type="entry name" value="ALPHA- 1,3 -FUCOSYLTRANSFERASE"/>
    <property type="match status" value="1"/>
</dbReference>
<dbReference type="Ensembl" id="ENSCINT00000023706.2">
    <property type="protein sequence ID" value="ENSCINP00000023460.2"/>
    <property type="gene ID" value="ENSCING00000012609.2"/>
</dbReference>
<evidence type="ECO:0000313" key="4">
    <source>
        <dbReference type="Proteomes" id="UP000008144"/>
    </source>
</evidence>
<reference evidence="3" key="4">
    <citation type="submission" date="2025-09" db="UniProtKB">
        <authorList>
            <consortium name="Ensembl"/>
        </authorList>
    </citation>
    <scope>IDENTIFICATION</scope>
</reference>
<accession>F6XEM8</accession>
<dbReference type="EMBL" id="EAAA01001823">
    <property type="status" value="NOT_ANNOTATED_CDS"/>
    <property type="molecule type" value="Genomic_DNA"/>
</dbReference>
<dbReference type="AlphaFoldDB" id="F6XEM8"/>
<keyword evidence="1" id="KW-0732">Signal</keyword>
<dbReference type="Proteomes" id="UP000008144">
    <property type="component" value="Chromosome 3"/>
</dbReference>
<dbReference type="Pfam" id="PF17039">
    <property type="entry name" value="Glyco_tran_10_N"/>
    <property type="match status" value="1"/>
</dbReference>
<dbReference type="InterPro" id="IPR031481">
    <property type="entry name" value="Glyco_tran_10_N"/>
</dbReference>
<organism evidence="3 4">
    <name type="scientific">Ciona intestinalis</name>
    <name type="common">Transparent sea squirt</name>
    <name type="synonym">Ascidia intestinalis</name>
    <dbReference type="NCBI Taxonomy" id="7719"/>
    <lineage>
        <taxon>Eukaryota</taxon>
        <taxon>Metazoa</taxon>
        <taxon>Chordata</taxon>
        <taxon>Tunicata</taxon>
        <taxon>Ascidiacea</taxon>
        <taxon>Phlebobranchia</taxon>
        <taxon>Cionidae</taxon>
        <taxon>Ciona</taxon>
    </lineage>
</organism>
<dbReference type="OMA" id="RAFINWT"/>
<feature type="domain" description="Fucosyltransferase N-terminal" evidence="2">
    <location>
        <begin position="48"/>
        <end position="157"/>
    </location>
</feature>
<evidence type="ECO:0000256" key="1">
    <source>
        <dbReference type="SAM" id="SignalP"/>
    </source>
</evidence>
<feature type="signal peptide" evidence="1">
    <location>
        <begin position="1"/>
        <end position="24"/>
    </location>
</feature>
<dbReference type="InParanoid" id="F6XEM8"/>
<dbReference type="HOGENOM" id="CLU_1411702_0_0_1"/>
<sequence>MFVGITLSVSCCTFILMITSQTNPFVGHVSENQPIRTAFGSFIPFKKRKTVILSWRRPWGYAWKGHAEGHTVGECVLTYDRSRIQEAAAVIFHYTALDEETLPWKHFRKPSQYYVFWAMDNPAYMRNNENFHPNHFDRAFINWTMTYRLMSDVFYPFLNMEMAKNIFSRGSDFVEENLKHKEKLALWVVNDCE</sequence>
<proteinExistence type="predicted"/>
<dbReference type="GO" id="GO:0046920">
    <property type="term" value="F:alpha-(1-&gt;3)-fucosyltransferase activity"/>
    <property type="evidence" value="ECO:0000318"/>
    <property type="project" value="GO_Central"/>
</dbReference>
<dbReference type="PANTHER" id="PTHR11929:SF145">
    <property type="entry name" value="ALPHA-(1,3)-FUCOSYLTRANSFERASE FUT-1"/>
    <property type="match status" value="1"/>
</dbReference>
<name>F6XEM8_CIOIN</name>
<reference evidence="4" key="1">
    <citation type="journal article" date="2002" name="Science">
        <title>The draft genome of Ciona intestinalis: insights into chordate and vertebrate origins.</title>
        <authorList>
            <person name="Dehal P."/>
            <person name="Satou Y."/>
            <person name="Campbell R.K."/>
            <person name="Chapman J."/>
            <person name="Degnan B."/>
            <person name="De Tomaso A."/>
            <person name="Davidson B."/>
            <person name="Di Gregorio A."/>
            <person name="Gelpke M."/>
            <person name="Goodstein D.M."/>
            <person name="Harafuji N."/>
            <person name="Hastings K.E."/>
            <person name="Ho I."/>
            <person name="Hotta K."/>
            <person name="Huang W."/>
            <person name="Kawashima T."/>
            <person name="Lemaire P."/>
            <person name="Martinez D."/>
            <person name="Meinertzhagen I.A."/>
            <person name="Necula S."/>
            <person name="Nonaka M."/>
            <person name="Putnam N."/>
            <person name="Rash S."/>
            <person name="Saiga H."/>
            <person name="Satake M."/>
            <person name="Terry A."/>
            <person name="Yamada L."/>
            <person name="Wang H.G."/>
            <person name="Awazu S."/>
            <person name="Azumi K."/>
            <person name="Boore J."/>
            <person name="Branno M."/>
            <person name="Chin-Bow S."/>
            <person name="DeSantis R."/>
            <person name="Doyle S."/>
            <person name="Francino P."/>
            <person name="Keys D.N."/>
            <person name="Haga S."/>
            <person name="Hayashi H."/>
            <person name="Hino K."/>
            <person name="Imai K.S."/>
            <person name="Inaba K."/>
            <person name="Kano S."/>
            <person name="Kobayashi K."/>
            <person name="Kobayashi M."/>
            <person name="Lee B.I."/>
            <person name="Makabe K.W."/>
            <person name="Manohar C."/>
            <person name="Matassi G."/>
            <person name="Medina M."/>
            <person name="Mochizuki Y."/>
            <person name="Mount S."/>
            <person name="Morishita T."/>
            <person name="Miura S."/>
            <person name="Nakayama A."/>
            <person name="Nishizaka S."/>
            <person name="Nomoto H."/>
            <person name="Ohta F."/>
            <person name="Oishi K."/>
            <person name="Rigoutsos I."/>
            <person name="Sano M."/>
            <person name="Sasaki A."/>
            <person name="Sasakura Y."/>
            <person name="Shoguchi E."/>
            <person name="Shin-i T."/>
            <person name="Spagnuolo A."/>
            <person name="Stainier D."/>
            <person name="Suzuki M.M."/>
            <person name="Tassy O."/>
            <person name="Takatori N."/>
            <person name="Tokuoka M."/>
            <person name="Yagi K."/>
            <person name="Yoshizaki F."/>
            <person name="Wada S."/>
            <person name="Zhang C."/>
            <person name="Hyatt P.D."/>
            <person name="Larimer F."/>
            <person name="Detter C."/>
            <person name="Doggett N."/>
            <person name="Glavina T."/>
            <person name="Hawkins T."/>
            <person name="Richardson P."/>
            <person name="Lucas S."/>
            <person name="Kohara Y."/>
            <person name="Levine M."/>
            <person name="Satoh N."/>
            <person name="Rokhsar D.S."/>
        </authorList>
    </citation>
    <scope>NUCLEOTIDE SEQUENCE [LARGE SCALE GENOMIC DNA]</scope>
</reference>
<dbReference type="GeneTree" id="ENSGT00940000159014"/>
<feature type="chain" id="PRO_5003345164" description="Fucosyltransferase N-terminal domain-containing protein" evidence="1">
    <location>
        <begin position="25"/>
        <end position="193"/>
    </location>
</feature>
<reference evidence="3" key="3">
    <citation type="submission" date="2025-08" db="UniProtKB">
        <authorList>
            <consortium name="Ensembl"/>
        </authorList>
    </citation>
    <scope>IDENTIFICATION</scope>
</reference>
<dbReference type="InterPro" id="IPR001503">
    <property type="entry name" value="Glyco_trans_10"/>
</dbReference>
<evidence type="ECO:0000259" key="2">
    <source>
        <dbReference type="Pfam" id="PF17039"/>
    </source>
</evidence>
<protein>
    <recommendedName>
        <fullName evidence="2">Fucosyltransferase N-terminal domain-containing protein</fullName>
    </recommendedName>
</protein>
<evidence type="ECO:0000313" key="3">
    <source>
        <dbReference type="Ensembl" id="ENSCINP00000023460.2"/>
    </source>
</evidence>
<dbReference type="SUPFAM" id="SSF53756">
    <property type="entry name" value="UDP-Glycosyltransferase/glycogen phosphorylase"/>
    <property type="match status" value="1"/>
</dbReference>